<evidence type="ECO:0000256" key="12">
    <source>
        <dbReference type="RuleBase" id="RU363101"/>
    </source>
</evidence>
<keyword evidence="8 12" id="KW-0812">Transmembrane</keyword>
<evidence type="ECO:0000256" key="9">
    <source>
        <dbReference type="ARBA" id="ARBA00022748"/>
    </source>
</evidence>
<keyword evidence="9 12" id="KW-0201">Cytochrome c-type biogenesis</keyword>
<dbReference type="InterPro" id="IPR007078">
    <property type="entry name" value="Haem_export_protD_CcmD"/>
</dbReference>
<gene>
    <name evidence="14" type="primary">ccmD</name>
    <name evidence="14" type="ORF">SLNSH_02935</name>
</gene>
<evidence type="ECO:0000256" key="4">
    <source>
        <dbReference type="ARBA" id="ARBA00016461"/>
    </source>
</evidence>
<keyword evidence="5 12" id="KW-0813">Transport</keyword>
<evidence type="ECO:0000313" key="14">
    <source>
        <dbReference type="EMBL" id="PSC06766.1"/>
    </source>
</evidence>
<dbReference type="Pfam" id="PF04995">
    <property type="entry name" value="CcmD"/>
    <property type="match status" value="1"/>
</dbReference>
<dbReference type="OrthoDB" id="7868669at2"/>
<evidence type="ECO:0000256" key="8">
    <source>
        <dbReference type="ARBA" id="ARBA00022692"/>
    </source>
</evidence>
<keyword evidence="10 12" id="KW-1133">Transmembrane helix</keyword>
<dbReference type="GO" id="GO:0015886">
    <property type="term" value="P:heme transport"/>
    <property type="evidence" value="ECO:0007669"/>
    <property type="project" value="InterPro"/>
</dbReference>
<dbReference type="EMBL" id="PVZS01000002">
    <property type="protein sequence ID" value="PSC06766.1"/>
    <property type="molecule type" value="Genomic_DNA"/>
</dbReference>
<keyword evidence="11 12" id="KW-0472">Membrane</keyword>
<comment type="similarity">
    <text evidence="3 12">Belongs to the CcmD/CycX/HelD family.</text>
</comment>
<evidence type="ECO:0000256" key="1">
    <source>
        <dbReference type="ARBA" id="ARBA00002442"/>
    </source>
</evidence>
<evidence type="ECO:0000256" key="5">
    <source>
        <dbReference type="ARBA" id="ARBA00022448"/>
    </source>
</evidence>
<protein>
    <recommendedName>
        <fullName evidence="4 12">Heme exporter protein D</fullName>
    </recommendedName>
</protein>
<sequence length="58" mass="6228">MPDPHTGFIVAAYLMAAAVFLGLILRAALEHRSLKGQLARLEQRGARRRSAAKPTTGA</sequence>
<reference evidence="15" key="1">
    <citation type="submission" date="2018-03" db="EMBL/GenBank/DDBJ databases">
        <authorList>
            <person name="Sun L."/>
            <person name="Liu H."/>
            <person name="Chen W."/>
            <person name="Huang K."/>
            <person name="Liu W."/>
            <person name="Gao X."/>
        </authorList>
    </citation>
    <scope>NUCLEOTIDE SEQUENCE [LARGE SCALE GENOMIC DNA]</scope>
    <source>
        <strain evidence="15">SH9</strain>
    </source>
</reference>
<organism evidence="14 15">
    <name type="scientific">Alsobacter soli</name>
    <dbReference type="NCBI Taxonomy" id="2109933"/>
    <lineage>
        <taxon>Bacteria</taxon>
        <taxon>Pseudomonadati</taxon>
        <taxon>Pseudomonadota</taxon>
        <taxon>Alphaproteobacteria</taxon>
        <taxon>Hyphomicrobiales</taxon>
        <taxon>Alsobacteraceae</taxon>
        <taxon>Alsobacter</taxon>
    </lineage>
</organism>
<evidence type="ECO:0000256" key="13">
    <source>
        <dbReference type="SAM" id="MobiDB-lite"/>
    </source>
</evidence>
<evidence type="ECO:0000256" key="11">
    <source>
        <dbReference type="ARBA" id="ARBA00023136"/>
    </source>
</evidence>
<keyword evidence="15" id="KW-1185">Reference proteome</keyword>
<feature type="transmembrane region" description="Helical" evidence="12">
    <location>
        <begin position="6"/>
        <end position="25"/>
    </location>
</feature>
<name>A0A2T1HYJ3_9HYPH</name>
<evidence type="ECO:0000256" key="7">
    <source>
        <dbReference type="ARBA" id="ARBA00022519"/>
    </source>
</evidence>
<comment type="function">
    <text evidence="1 12">Required for the export of heme to the periplasm for the biogenesis of c-type cytochromes.</text>
</comment>
<dbReference type="NCBIfam" id="TIGR03141">
    <property type="entry name" value="cytochro_ccmD"/>
    <property type="match status" value="1"/>
</dbReference>
<dbReference type="RefSeq" id="WP_106335144.1">
    <property type="nucleotide sequence ID" value="NZ_PVZS01000002.1"/>
</dbReference>
<keyword evidence="7 12" id="KW-0997">Cell inner membrane</keyword>
<feature type="region of interest" description="Disordered" evidence="13">
    <location>
        <begin position="39"/>
        <end position="58"/>
    </location>
</feature>
<proteinExistence type="inferred from homology"/>
<dbReference type="GO" id="GO:0005886">
    <property type="term" value="C:plasma membrane"/>
    <property type="evidence" value="ECO:0007669"/>
    <property type="project" value="UniProtKB-SubCell"/>
</dbReference>
<dbReference type="GO" id="GO:0017004">
    <property type="term" value="P:cytochrome complex assembly"/>
    <property type="evidence" value="ECO:0007669"/>
    <property type="project" value="UniProtKB-KW"/>
</dbReference>
<dbReference type="AlphaFoldDB" id="A0A2T1HYJ3"/>
<evidence type="ECO:0000256" key="10">
    <source>
        <dbReference type="ARBA" id="ARBA00022989"/>
    </source>
</evidence>
<comment type="subcellular location">
    <subcellularLocation>
        <location evidence="2 12">Cell inner membrane</location>
        <topology evidence="2 12">Single-pass membrane protein</topology>
    </subcellularLocation>
</comment>
<evidence type="ECO:0000256" key="3">
    <source>
        <dbReference type="ARBA" id="ARBA00008741"/>
    </source>
</evidence>
<dbReference type="Proteomes" id="UP000239772">
    <property type="component" value="Unassembled WGS sequence"/>
</dbReference>
<keyword evidence="6 12" id="KW-1003">Cell membrane</keyword>
<evidence type="ECO:0000256" key="2">
    <source>
        <dbReference type="ARBA" id="ARBA00004377"/>
    </source>
</evidence>
<evidence type="ECO:0000256" key="6">
    <source>
        <dbReference type="ARBA" id="ARBA00022475"/>
    </source>
</evidence>
<comment type="caution">
    <text evidence="14">The sequence shown here is derived from an EMBL/GenBank/DDBJ whole genome shotgun (WGS) entry which is preliminary data.</text>
</comment>
<accession>A0A2T1HYJ3</accession>
<evidence type="ECO:0000313" key="15">
    <source>
        <dbReference type="Proteomes" id="UP000239772"/>
    </source>
</evidence>